<organism evidence="2 3">
    <name type="scientific">Halomonas cerina</name>
    <dbReference type="NCBI Taxonomy" id="447424"/>
    <lineage>
        <taxon>Bacteria</taxon>
        <taxon>Pseudomonadati</taxon>
        <taxon>Pseudomonadota</taxon>
        <taxon>Gammaproteobacteria</taxon>
        <taxon>Oceanospirillales</taxon>
        <taxon>Halomonadaceae</taxon>
        <taxon>Halomonas</taxon>
    </lineage>
</organism>
<feature type="transmembrane region" description="Helical" evidence="1">
    <location>
        <begin position="50"/>
        <end position="73"/>
    </location>
</feature>
<gene>
    <name evidence="2" type="ORF">FHR94_003476</name>
</gene>
<reference evidence="2 3" key="1">
    <citation type="submission" date="2020-08" db="EMBL/GenBank/DDBJ databases">
        <title>Genomic Encyclopedia of Type Strains, Phase III (KMG-III): the genomes of soil and plant-associated and newly described type strains.</title>
        <authorList>
            <person name="Whitman W."/>
        </authorList>
    </citation>
    <scope>NUCLEOTIDE SEQUENCE [LARGE SCALE GENOMIC DNA]</scope>
    <source>
        <strain evidence="2 3">CECT 7282</strain>
    </source>
</reference>
<keyword evidence="3" id="KW-1185">Reference proteome</keyword>
<evidence type="ECO:0000313" key="3">
    <source>
        <dbReference type="Proteomes" id="UP000547614"/>
    </source>
</evidence>
<dbReference type="EMBL" id="JACHXP010000023">
    <property type="protein sequence ID" value="MBB3192192.1"/>
    <property type="molecule type" value="Genomic_DNA"/>
</dbReference>
<dbReference type="RefSeq" id="WP_183327590.1">
    <property type="nucleotide sequence ID" value="NZ_JACHXP010000023.1"/>
</dbReference>
<feature type="transmembrane region" description="Helical" evidence="1">
    <location>
        <begin position="94"/>
        <end position="117"/>
    </location>
</feature>
<proteinExistence type="predicted"/>
<protein>
    <submittedName>
        <fullName evidence="2">Uncharacterized protein</fullName>
    </submittedName>
</protein>
<keyword evidence="1" id="KW-0812">Transmembrane</keyword>
<keyword evidence="1" id="KW-0472">Membrane</keyword>
<sequence>MGKAIFAGLVATLVLSMLMILRLAAGVMPWYNPVEIMNLTAQHALGTPDSILIGWTIHFVVGALIWGTLFGLLEPRMPGRTPARRGLEFALGAWVVVMITVFPLAGSGFFGLGFGLVAPLSTLLGHIIFGLVMGATYGWLQRA</sequence>
<name>A0A839V9Q0_9GAMM</name>
<dbReference type="InterPro" id="IPR046739">
    <property type="entry name" value="DUF6789"/>
</dbReference>
<feature type="transmembrane region" description="Helical" evidence="1">
    <location>
        <begin position="123"/>
        <end position="140"/>
    </location>
</feature>
<accession>A0A839V9Q0</accession>
<keyword evidence="1" id="KW-1133">Transmembrane helix</keyword>
<dbReference type="Pfam" id="PF20587">
    <property type="entry name" value="DUF6789"/>
    <property type="match status" value="1"/>
</dbReference>
<dbReference type="Proteomes" id="UP000547614">
    <property type="component" value="Unassembled WGS sequence"/>
</dbReference>
<evidence type="ECO:0000256" key="1">
    <source>
        <dbReference type="SAM" id="Phobius"/>
    </source>
</evidence>
<evidence type="ECO:0000313" key="2">
    <source>
        <dbReference type="EMBL" id="MBB3192192.1"/>
    </source>
</evidence>
<dbReference type="AlphaFoldDB" id="A0A839V9Q0"/>
<comment type="caution">
    <text evidence="2">The sequence shown here is derived from an EMBL/GenBank/DDBJ whole genome shotgun (WGS) entry which is preliminary data.</text>
</comment>